<sequence>MEFQDPTPEINEDIKAISIMDYGDLVLEEDQNLEEVPELSYDDYEPIKWDVLSVAYDSLTKEEFEKNWGNLINKYHLEANEWLSGLYEERHRWAPAFVKDVFWTGMSTTQRSESMNSYFDGYIHSNTTLKEFVEQYENALRKKVEKEDEKDARCFNKQMKNVSPYGFEDQFQDAYTLAKYKDFQAQVADKIACNFTSMKVVDDGILKFEIEEDIKVAVEKAMDSEAKSKKVVAKLQEAEVENEVCEEECLGDKPMSVDIVDEIISSEEKKIPVCDLIKRRRKGWPPHNPNVHTMELNEVIMQGSVNCSTSQMVGPHGGMWSYALDEASTNL</sequence>
<comment type="caution">
    <text evidence="1">The sequence shown here is derived from an EMBL/GenBank/DDBJ whole genome shotgun (WGS) entry which is preliminary data.</text>
</comment>
<name>A0ACC0M2Y0_RHOML</name>
<evidence type="ECO:0000313" key="2">
    <source>
        <dbReference type="Proteomes" id="UP001062846"/>
    </source>
</evidence>
<evidence type="ECO:0000313" key="1">
    <source>
        <dbReference type="EMBL" id="KAI8535280.1"/>
    </source>
</evidence>
<protein>
    <submittedName>
        <fullName evidence="1">Uncharacterized protein</fullName>
    </submittedName>
</protein>
<proteinExistence type="predicted"/>
<gene>
    <name evidence="1" type="ORF">RHMOL_Rhmol10G0161500</name>
</gene>
<dbReference type="EMBL" id="CM046397">
    <property type="protein sequence ID" value="KAI8535280.1"/>
    <property type="molecule type" value="Genomic_DNA"/>
</dbReference>
<keyword evidence="2" id="KW-1185">Reference proteome</keyword>
<organism evidence="1 2">
    <name type="scientific">Rhododendron molle</name>
    <name type="common">Chinese azalea</name>
    <name type="synonym">Azalea mollis</name>
    <dbReference type="NCBI Taxonomy" id="49168"/>
    <lineage>
        <taxon>Eukaryota</taxon>
        <taxon>Viridiplantae</taxon>
        <taxon>Streptophyta</taxon>
        <taxon>Embryophyta</taxon>
        <taxon>Tracheophyta</taxon>
        <taxon>Spermatophyta</taxon>
        <taxon>Magnoliopsida</taxon>
        <taxon>eudicotyledons</taxon>
        <taxon>Gunneridae</taxon>
        <taxon>Pentapetalae</taxon>
        <taxon>asterids</taxon>
        <taxon>Ericales</taxon>
        <taxon>Ericaceae</taxon>
        <taxon>Ericoideae</taxon>
        <taxon>Rhodoreae</taxon>
        <taxon>Rhododendron</taxon>
    </lineage>
</organism>
<reference evidence="1" key="1">
    <citation type="submission" date="2022-02" db="EMBL/GenBank/DDBJ databases">
        <title>Plant Genome Project.</title>
        <authorList>
            <person name="Zhang R.-G."/>
        </authorList>
    </citation>
    <scope>NUCLEOTIDE SEQUENCE</scope>
    <source>
        <strain evidence="1">AT1</strain>
    </source>
</reference>
<dbReference type="Proteomes" id="UP001062846">
    <property type="component" value="Chromosome 10"/>
</dbReference>
<accession>A0ACC0M2Y0</accession>